<feature type="domain" description="GntR C-terminal" evidence="4">
    <location>
        <begin position="12"/>
        <end position="66"/>
    </location>
</feature>
<dbReference type="Proteomes" id="UP001247805">
    <property type="component" value="Unassembled WGS sequence"/>
</dbReference>
<evidence type="ECO:0000256" key="3">
    <source>
        <dbReference type="ARBA" id="ARBA00023163"/>
    </source>
</evidence>
<proteinExistence type="predicted"/>
<keyword evidence="1" id="KW-0805">Transcription regulation</keyword>
<sequence length="77" mass="9164">MYDEHYNKRALGLWRKNRLMLQAFHANLSFSASRFEQSLVEHQQILDGIEKRDEAAVMAVLTKHIDSSGQYWSRHFR</sequence>
<dbReference type="Gene3D" id="1.20.120.530">
    <property type="entry name" value="GntR ligand-binding domain-like"/>
    <property type="match status" value="1"/>
</dbReference>
<dbReference type="InterPro" id="IPR011711">
    <property type="entry name" value="GntR_C"/>
</dbReference>
<protein>
    <submittedName>
        <fullName evidence="5">FCD domain-containing protein</fullName>
    </submittedName>
</protein>
<reference evidence="5 6" key="1">
    <citation type="submission" date="2023-10" db="EMBL/GenBank/DDBJ databases">
        <title>Glaciecola aquimarina strain GGW-M5 nov., isolated from a coastal seawater.</title>
        <authorList>
            <person name="Bayburt H."/>
            <person name="Kim J.M."/>
            <person name="Choi B.J."/>
            <person name="Jeon C.O."/>
        </authorList>
    </citation>
    <scope>NUCLEOTIDE SEQUENCE [LARGE SCALE GENOMIC DNA]</scope>
    <source>
        <strain evidence="5 6">KCTC 32108</strain>
    </source>
</reference>
<keyword evidence="2" id="KW-0238">DNA-binding</keyword>
<organism evidence="5 6">
    <name type="scientific">Paraglaciecola aquimarina</name>
    <dbReference type="NCBI Taxonomy" id="1235557"/>
    <lineage>
        <taxon>Bacteria</taxon>
        <taxon>Pseudomonadati</taxon>
        <taxon>Pseudomonadota</taxon>
        <taxon>Gammaproteobacteria</taxon>
        <taxon>Alteromonadales</taxon>
        <taxon>Alteromonadaceae</taxon>
        <taxon>Paraglaciecola</taxon>
    </lineage>
</organism>
<dbReference type="SUPFAM" id="SSF48008">
    <property type="entry name" value="GntR ligand-binding domain-like"/>
    <property type="match status" value="1"/>
</dbReference>
<keyword evidence="6" id="KW-1185">Reference proteome</keyword>
<evidence type="ECO:0000259" key="4">
    <source>
        <dbReference type="Pfam" id="PF07729"/>
    </source>
</evidence>
<gene>
    <name evidence="5" type="ORF">RS130_15985</name>
</gene>
<dbReference type="Pfam" id="PF07729">
    <property type="entry name" value="FCD"/>
    <property type="match status" value="1"/>
</dbReference>
<name>A0ABU3SYV2_9ALTE</name>
<keyword evidence="3" id="KW-0804">Transcription</keyword>
<accession>A0ABU3SYV2</accession>
<evidence type="ECO:0000256" key="2">
    <source>
        <dbReference type="ARBA" id="ARBA00023125"/>
    </source>
</evidence>
<dbReference type="RefSeq" id="WP_316026745.1">
    <property type="nucleotide sequence ID" value="NZ_JAWDIO010000002.1"/>
</dbReference>
<evidence type="ECO:0000313" key="5">
    <source>
        <dbReference type="EMBL" id="MDU0355198.1"/>
    </source>
</evidence>
<evidence type="ECO:0000313" key="6">
    <source>
        <dbReference type="Proteomes" id="UP001247805"/>
    </source>
</evidence>
<comment type="caution">
    <text evidence="5">The sequence shown here is derived from an EMBL/GenBank/DDBJ whole genome shotgun (WGS) entry which is preliminary data.</text>
</comment>
<dbReference type="InterPro" id="IPR008920">
    <property type="entry name" value="TF_FadR/GntR_C"/>
</dbReference>
<evidence type="ECO:0000256" key="1">
    <source>
        <dbReference type="ARBA" id="ARBA00023015"/>
    </source>
</evidence>
<dbReference type="EMBL" id="JAWDIO010000002">
    <property type="protein sequence ID" value="MDU0355198.1"/>
    <property type="molecule type" value="Genomic_DNA"/>
</dbReference>